<reference evidence="2" key="1">
    <citation type="submission" date="2018-05" db="EMBL/GenBank/DDBJ databases">
        <authorList>
            <person name="Lanie J.A."/>
            <person name="Ng W.-L."/>
            <person name="Kazmierczak K.M."/>
            <person name="Andrzejewski T.M."/>
            <person name="Davidsen T.M."/>
            <person name="Wayne K.J."/>
            <person name="Tettelin H."/>
            <person name="Glass J.I."/>
            <person name="Rusch D."/>
            <person name="Podicherti R."/>
            <person name="Tsui H.-C.T."/>
            <person name="Winkler M.E."/>
        </authorList>
    </citation>
    <scope>NUCLEOTIDE SEQUENCE</scope>
</reference>
<accession>A0A381RHD4</accession>
<dbReference type="EMBL" id="UINC01001958">
    <property type="protein sequence ID" value="SUZ91226.1"/>
    <property type="molecule type" value="Genomic_DNA"/>
</dbReference>
<organism evidence="2">
    <name type="scientific">marine metagenome</name>
    <dbReference type="NCBI Taxonomy" id="408172"/>
    <lineage>
        <taxon>unclassified sequences</taxon>
        <taxon>metagenomes</taxon>
        <taxon>ecological metagenomes</taxon>
    </lineage>
</organism>
<proteinExistence type="predicted"/>
<feature type="non-terminal residue" evidence="2">
    <location>
        <position position="1"/>
    </location>
</feature>
<evidence type="ECO:0000313" key="2">
    <source>
        <dbReference type="EMBL" id="SUZ91226.1"/>
    </source>
</evidence>
<evidence type="ECO:0000259" key="1">
    <source>
        <dbReference type="PROSITE" id="PS51819"/>
    </source>
</evidence>
<sequence length="357" mass="38686">VVSGMLLSAVVTASACIAAEDASEAPFDIGVEPPEVGADLPEPSFHHLHINAADPALSLAWWEAVWPDGEVTEVAGFPAFAADGIYHLYTEVDEQAPGGFDPDRHHAVPQSPFWTTGPSTDGLAFYERLTGLDPAGERFRFLPVFTGPGDEDGVPHSGLAPYGDRLLTVVELEELAGTPLERGPNSQDFGYLVDPDGVLLEFNGNSETQDLFFGHLHFWHEAPLCAVNWYVTHLGARGTIRDPCEVELGPVSYPTFFPQGQLRQPIGTVRIANTGLMWYTRQCRDGRCGEEGDRLLTSSRGQVMDHMGLSYQDLDPVIAHLEATGVPILEGPYPFGGGRAILIEDLDGLALELIEAQ</sequence>
<dbReference type="Gene3D" id="3.10.180.10">
    <property type="entry name" value="2,3-Dihydroxybiphenyl 1,2-Dioxygenase, domain 1"/>
    <property type="match status" value="1"/>
</dbReference>
<dbReference type="InterPro" id="IPR037523">
    <property type="entry name" value="VOC_core"/>
</dbReference>
<dbReference type="SUPFAM" id="SSF54593">
    <property type="entry name" value="Glyoxalase/Bleomycin resistance protein/Dihydroxybiphenyl dioxygenase"/>
    <property type="match status" value="1"/>
</dbReference>
<feature type="domain" description="VOC" evidence="1">
    <location>
        <begin position="212"/>
        <end position="356"/>
    </location>
</feature>
<dbReference type="PROSITE" id="PS51819">
    <property type="entry name" value="VOC"/>
    <property type="match status" value="1"/>
</dbReference>
<name>A0A381RHD4_9ZZZZ</name>
<gene>
    <name evidence="2" type="ORF">METZ01_LOCUS44080</name>
</gene>
<protein>
    <recommendedName>
        <fullName evidence="1">VOC domain-containing protein</fullName>
    </recommendedName>
</protein>
<dbReference type="AlphaFoldDB" id="A0A381RHD4"/>
<dbReference type="InterPro" id="IPR029068">
    <property type="entry name" value="Glyas_Bleomycin-R_OHBP_Dase"/>
</dbReference>